<comment type="caution">
    <text evidence="1">The sequence shown here is derived from an EMBL/GenBank/DDBJ whole genome shotgun (WGS) entry which is preliminary data.</text>
</comment>
<dbReference type="EMBL" id="CAJVPM010002761">
    <property type="protein sequence ID" value="CAG8492072.1"/>
    <property type="molecule type" value="Genomic_DNA"/>
</dbReference>
<proteinExistence type="predicted"/>
<evidence type="ECO:0000313" key="1">
    <source>
        <dbReference type="EMBL" id="CAG8492072.1"/>
    </source>
</evidence>
<keyword evidence="2" id="KW-1185">Reference proteome</keyword>
<organism evidence="1 2">
    <name type="scientific">Scutellospora calospora</name>
    <dbReference type="NCBI Taxonomy" id="85575"/>
    <lineage>
        <taxon>Eukaryota</taxon>
        <taxon>Fungi</taxon>
        <taxon>Fungi incertae sedis</taxon>
        <taxon>Mucoromycota</taxon>
        <taxon>Glomeromycotina</taxon>
        <taxon>Glomeromycetes</taxon>
        <taxon>Diversisporales</taxon>
        <taxon>Gigasporaceae</taxon>
        <taxon>Scutellospora</taxon>
    </lineage>
</organism>
<gene>
    <name evidence="1" type="ORF">SCALOS_LOCUS2866</name>
</gene>
<accession>A0ACA9KT96</accession>
<reference evidence="1" key="1">
    <citation type="submission" date="2021-06" db="EMBL/GenBank/DDBJ databases">
        <authorList>
            <person name="Kallberg Y."/>
            <person name="Tangrot J."/>
            <person name="Rosling A."/>
        </authorList>
    </citation>
    <scope>NUCLEOTIDE SEQUENCE</scope>
    <source>
        <strain evidence="1">AU212A</strain>
    </source>
</reference>
<dbReference type="Proteomes" id="UP000789860">
    <property type="component" value="Unassembled WGS sequence"/>
</dbReference>
<protein>
    <submittedName>
        <fullName evidence="1">6627_t:CDS:1</fullName>
    </submittedName>
</protein>
<name>A0ACA9KT96_9GLOM</name>
<evidence type="ECO:0000313" key="2">
    <source>
        <dbReference type="Proteomes" id="UP000789860"/>
    </source>
</evidence>
<sequence>MLPPCPRCGKDNFKKTRDRDAHLNRKFPCKPSNIQNPIVAPDTKYPASQTPLLQNPTTNQISTQTYISVGDLIQLDDTLSSPIQNISSDNVSSNLPQNDIEWFDNMEKRYNASTDEKWPELAGTLLYDYPKRNIITVEGNFGGKPVRKNYKLTNKELIFEECESNFDPLRPHQNLTTMSLWQAVIPSSKNIKYRFNHYVENPNKYLEALYMPQLIANAREQITKVLKAELCKKDQIKTALIAQCIYSGHVSKEKGKLKSPLTIIAYHRSLMRVILTEEDINKHINLSISEIDNAIDSFMQEGSGMNLKLANTKCTINPDNSEIIDPITGMPSDNCLQGALACYFANKDGHTEHLEQIYTKKDYKQYLDIIEEMNPDISINVWEWKEEVAIPKSVIYSKNYNRPHIIHLMALTDITKSENDKYKQKNHFLWIKNYNGLVFKDTKHYGEDCQRVDLSIKDVNDFEKFKNYGQIINAPCVIIADFEADNKKCNEKYGGQIGENATQEFVKRIDKELIEINRVLAIKHDRIETDKDKKKFNEADSCWICKEKFIIDEDKVKYLENKASWLNNKLKNTSINSEDYKTLIKQIDKITKDINQEKSIDIKKTPIPVVFHNFRGYVSHLVCESVGKSVNANQIKFMNSSLASLTKNLSNNHPITSKHFKKLGYTKDQLDLVYRKGVYPYDYIDSQDRFLETELPPIYKFSTYLYGKISQKDYEHAQKVWKEFNCKTLGEYHDIYLKTDMLSLADVWTQLRKMSMEYNGLDPSHYVSLPAYSWDAMLKMTEVKIELFTDMAMHDFIEKAKRGDIAMACKRYFKANNPKIGKTFNPFKPTTWILYIDATNLYGWAMSQYLPIGNYKWEVSHKYLEDNPNEQKKYLEKILNTKADAKRGYFLNIKAHFPLKTHDYLSDLPPAVENMVVNKNMLCPHTTELVDNLDSRRFSATEKLVPHLGSREDYIIHYQELQYYIKLGMIVDEVTEILSFDQDNWLASYIAFNTEKRNEAKKARNTFLSDFFKLKNNAVYGKTMENVRKYQDVKLMAINNKQDEKKFINQIRKPLFKYARQLGPSLIGAHMGKASITLNKPIIVGASVLGLSKLHMYCFWYGYIKERYGDNAQLGYKDTDSYLFQVETEDIYKDMKERPDLFNLNG</sequence>